<feature type="transmembrane region" description="Helical" evidence="5">
    <location>
        <begin position="109"/>
        <end position="133"/>
    </location>
</feature>
<dbReference type="PANTHER" id="PTHR23241:SF102">
    <property type="entry name" value="LD23009P"/>
    <property type="match status" value="1"/>
</dbReference>
<protein>
    <recommendedName>
        <fullName evidence="6">TMEM205-like domain-containing protein</fullName>
    </recommendedName>
</protein>
<evidence type="ECO:0000313" key="8">
    <source>
        <dbReference type="Proteomes" id="UP001205105"/>
    </source>
</evidence>
<feature type="transmembrane region" description="Helical" evidence="5">
    <location>
        <begin position="153"/>
        <end position="175"/>
    </location>
</feature>
<feature type="transmembrane region" description="Helical" evidence="5">
    <location>
        <begin position="181"/>
        <end position="202"/>
    </location>
</feature>
<keyword evidence="4 5" id="KW-0472">Membrane</keyword>
<evidence type="ECO:0000256" key="3">
    <source>
        <dbReference type="ARBA" id="ARBA00022989"/>
    </source>
</evidence>
<evidence type="ECO:0000259" key="6">
    <source>
        <dbReference type="Pfam" id="PF13664"/>
    </source>
</evidence>
<comment type="subcellular location">
    <subcellularLocation>
        <location evidence="1">Membrane</location>
    </subcellularLocation>
</comment>
<dbReference type="InterPro" id="IPR053009">
    <property type="entry name" value="Xanthocillin_Biosynth-Assoc"/>
</dbReference>
<proteinExistence type="predicted"/>
<gene>
    <name evidence="7" type="ORF">COHA_006707</name>
</gene>
<dbReference type="PANTHER" id="PTHR23241">
    <property type="entry name" value="LATE EMBRYOGENESIS ABUNDANT PLANTS LEA-RELATED"/>
    <property type="match status" value="1"/>
</dbReference>
<organism evidence="7 8">
    <name type="scientific">Chlorella ohadii</name>
    <dbReference type="NCBI Taxonomy" id="2649997"/>
    <lineage>
        <taxon>Eukaryota</taxon>
        <taxon>Viridiplantae</taxon>
        <taxon>Chlorophyta</taxon>
        <taxon>core chlorophytes</taxon>
        <taxon>Trebouxiophyceae</taxon>
        <taxon>Chlorellales</taxon>
        <taxon>Chlorellaceae</taxon>
        <taxon>Chlorella clade</taxon>
        <taxon>Chlorella</taxon>
    </lineage>
</organism>
<feature type="transmembrane region" description="Helical" evidence="5">
    <location>
        <begin position="235"/>
        <end position="256"/>
    </location>
</feature>
<evidence type="ECO:0000313" key="7">
    <source>
        <dbReference type="EMBL" id="KAI7839524.1"/>
    </source>
</evidence>
<keyword evidence="3 5" id="KW-1133">Transmembrane helix</keyword>
<reference evidence="7" key="1">
    <citation type="submission" date="2020-11" db="EMBL/GenBank/DDBJ databases">
        <title>Chlorella ohadii genome sequencing and assembly.</title>
        <authorList>
            <person name="Murik O."/>
            <person name="Treves H."/>
            <person name="Kedem I."/>
            <person name="Shotland Y."/>
            <person name="Kaplan A."/>
        </authorList>
    </citation>
    <scope>NUCLEOTIDE SEQUENCE</scope>
    <source>
        <strain evidence="7">1</strain>
    </source>
</reference>
<evidence type="ECO:0000256" key="4">
    <source>
        <dbReference type="ARBA" id="ARBA00023136"/>
    </source>
</evidence>
<dbReference type="InterPro" id="IPR025423">
    <property type="entry name" value="TMEM205-like"/>
</dbReference>
<dbReference type="EMBL" id="JADXDR010000099">
    <property type="protein sequence ID" value="KAI7839524.1"/>
    <property type="molecule type" value="Genomic_DNA"/>
</dbReference>
<comment type="caution">
    <text evidence="7">The sequence shown here is derived from an EMBL/GenBank/DDBJ whole genome shotgun (WGS) entry which is preliminary data.</text>
</comment>
<evidence type="ECO:0000256" key="2">
    <source>
        <dbReference type="ARBA" id="ARBA00022692"/>
    </source>
</evidence>
<evidence type="ECO:0000256" key="5">
    <source>
        <dbReference type="SAM" id="Phobius"/>
    </source>
</evidence>
<accession>A0AAD5H0K0</accession>
<keyword evidence="2 5" id="KW-0812">Transmembrane</keyword>
<dbReference type="AlphaFoldDB" id="A0AAD5H0K0"/>
<sequence length="266" mass="28083">MLLTARPLALTSCSQAARRPANPVLRTLSANFRSMSSSQAAARRRSATASPASHKVNASAASVANEDVQGAMLDKPSVANKNWARVAAVAATVAAASRGTSYLPATGAAFVHLLAYSTWLGAILWVTFVAGIVMFKNLPRQTFGRVQSKLFPIYFGLSSACSAIQLGVLLFGAAAAPQKQLVLLGLGLASSLLSFLVVEPLCTRIMFQRYDLENAAERDEEKIGKLAKQFGKWHGISSLINLGILVTAVGHGYWLAGRLLAGGLLA</sequence>
<name>A0AAD5H0K0_9CHLO</name>
<evidence type="ECO:0000256" key="1">
    <source>
        <dbReference type="ARBA" id="ARBA00004370"/>
    </source>
</evidence>
<keyword evidence="8" id="KW-1185">Reference proteome</keyword>
<feature type="domain" description="TMEM205-like" evidence="6">
    <location>
        <begin position="114"/>
        <end position="210"/>
    </location>
</feature>
<dbReference type="GO" id="GO:0016020">
    <property type="term" value="C:membrane"/>
    <property type="evidence" value="ECO:0007669"/>
    <property type="project" value="UniProtKB-SubCell"/>
</dbReference>
<dbReference type="Pfam" id="PF13664">
    <property type="entry name" value="DUF4149"/>
    <property type="match status" value="1"/>
</dbReference>
<dbReference type="Proteomes" id="UP001205105">
    <property type="component" value="Unassembled WGS sequence"/>
</dbReference>